<dbReference type="Gene3D" id="3.20.20.140">
    <property type="entry name" value="Metal-dependent hydrolases"/>
    <property type="match status" value="1"/>
</dbReference>
<feature type="domain" description="Amidohydrolase 3" evidence="2">
    <location>
        <begin position="78"/>
        <end position="565"/>
    </location>
</feature>
<organism evidence="3 4">
    <name type="scientific">Rhodopseudomonas palustris</name>
    <dbReference type="NCBI Taxonomy" id="1076"/>
    <lineage>
        <taxon>Bacteria</taxon>
        <taxon>Pseudomonadati</taxon>
        <taxon>Pseudomonadota</taxon>
        <taxon>Alphaproteobacteria</taxon>
        <taxon>Hyphomicrobiales</taxon>
        <taxon>Nitrobacteraceae</taxon>
        <taxon>Rhodopseudomonas</taxon>
    </lineage>
</organism>
<gene>
    <name evidence="3" type="ORF">D4Q52_04960</name>
</gene>
<evidence type="ECO:0000313" key="4">
    <source>
        <dbReference type="Proteomes" id="UP000285523"/>
    </source>
</evidence>
<sequence>MPVASTSTTSKAGQGSEKPSSSNAKFTPSSADTIVINGRFLTMDAASSTADAVAIRNGRFIAVGTEKDVRKFANSSTQVLDAGGGIVVPGLIDTHAHVEAAGLLNYTVSFDGVGSVDEALARIAEMAGRTPAGEWIRGRMWHPMAQLKEKRFLTRQEIDSVASEHPVCLPVGHFTLCNSLALQLAGIDRNTPNPDGGEIHHDEAGEPTGVLEENAEDLVQDLLPGWSREVRTSQIKQAMAYFNSFGITSAISARVDPPDMRIHQMIAKSGEATLRISAMYAPTGGLNPTMTEQRWEELLSKMGVYSDFGDEWLSFSGLKMQVDGGMTLRTADMREAYPGQPGYHGTVVVTQDKLNRMVAIANRYGWRVGTHAVGDGAVDKVLDAYAYADREESIKDRRFIVIHGSLMQPDQMDRAKAMGVRVDTQSAFLWDKAATIARHLGKATADRAIPLRSMIDHMGLDMVAQGTDYPINLLSPFVNMSVAITRKDKNGDVYGAEQAVSREEALRLYTSAASRYAFAEHLTGSIEVGKLADLAFLSADPLTVAEDEIKSIVALKTMVDGRIVYERSA</sequence>
<dbReference type="Gene3D" id="3.10.310.70">
    <property type="match status" value="1"/>
</dbReference>
<dbReference type="SUPFAM" id="SSF51556">
    <property type="entry name" value="Metallo-dependent hydrolases"/>
    <property type="match status" value="1"/>
</dbReference>
<dbReference type="AlphaFoldDB" id="A0A418VK12"/>
<protein>
    <submittedName>
        <fullName evidence="3">Amidohydrolase</fullName>
    </submittedName>
</protein>
<proteinExistence type="predicted"/>
<dbReference type="InterPro" id="IPR033932">
    <property type="entry name" value="YtcJ-like"/>
</dbReference>
<dbReference type="EMBL" id="QYYD01000004">
    <property type="protein sequence ID" value="RJF76500.1"/>
    <property type="molecule type" value="Genomic_DNA"/>
</dbReference>
<dbReference type="CDD" id="cd01300">
    <property type="entry name" value="YtcJ_like"/>
    <property type="match status" value="1"/>
</dbReference>
<dbReference type="GO" id="GO:0016810">
    <property type="term" value="F:hydrolase activity, acting on carbon-nitrogen (but not peptide) bonds"/>
    <property type="evidence" value="ECO:0007669"/>
    <property type="project" value="InterPro"/>
</dbReference>
<evidence type="ECO:0000259" key="2">
    <source>
        <dbReference type="Pfam" id="PF07969"/>
    </source>
</evidence>
<keyword evidence="3" id="KW-0378">Hydrolase</keyword>
<accession>A0A418VK12</accession>
<dbReference type="Proteomes" id="UP000285523">
    <property type="component" value="Unassembled WGS sequence"/>
</dbReference>
<dbReference type="PANTHER" id="PTHR22642:SF2">
    <property type="entry name" value="PROTEIN LONG AFTER FAR-RED 3"/>
    <property type="match status" value="1"/>
</dbReference>
<dbReference type="PANTHER" id="PTHR22642">
    <property type="entry name" value="IMIDAZOLONEPROPIONASE"/>
    <property type="match status" value="1"/>
</dbReference>
<feature type="region of interest" description="Disordered" evidence="1">
    <location>
        <begin position="1"/>
        <end position="28"/>
    </location>
</feature>
<dbReference type="InterPro" id="IPR011059">
    <property type="entry name" value="Metal-dep_hydrolase_composite"/>
</dbReference>
<evidence type="ECO:0000256" key="1">
    <source>
        <dbReference type="SAM" id="MobiDB-lite"/>
    </source>
</evidence>
<dbReference type="InterPro" id="IPR032466">
    <property type="entry name" value="Metal_Hydrolase"/>
</dbReference>
<comment type="caution">
    <text evidence="3">The sequence shown here is derived from an EMBL/GenBank/DDBJ whole genome shotgun (WGS) entry which is preliminary data.</text>
</comment>
<dbReference type="Pfam" id="PF07969">
    <property type="entry name" value="Amidohydro_3"/>
    <property type="match status" value="1"/>
</dbReference>
<evidence type="ECO:0000313" key="3">
    <source>
        <dbReference type="EMBL" id="RJF76500.1"/>
    </source>
</evidence>
<name>A0A418VK12_RHOPL</name>
<reference evidence="3 4" key="1">
    <citation type="submission" date="2018-09" db="EMBL/GenBank/DDBJ databases">
        <title>Draft genome sequence of Rhodopseudomonas palustris 2.1.18.</title>
        <authorList>
            <person name="Robertson S.L."/>
            <person name="Meyer T.E."/>
            <person name="Kyndt J.A."/>
        </authorList>
    </citation>
    <scope>NUCLEOTIDE SEQUENCE [LARGE SCALE GENOMIC DNA]</scope>
    <source>
        <strain evidence="3 4">2.1.18</strain>
    </source>
</reference>
<dbReference type="Gene3D" id="2.30.40.10">
    <property type="entry name" value="Urease, subunit C, domain 1"/>
    <property type="match status" value="1"/>
</dbReference>
<dbReference type="OrthoDB" id="9811399at2"/>
<dbReference type="InterPro" id="IPR013108">
    <property type="entry name" value="Amidohydro_3"/>
</dbReference>
<dbReference type="SUPFAM" id="SSF51338">
    <property type="entry name" value="Composite domain of metallo-dependent hydrolases"/>
    <property type="match status" value="1"/>
</dbReference>